<accession>A0A381PE17</accession>
<evidence type="ECO:0000256" key="3">
    <source>
        <dbReference type="ARBA" id="ARBA00023002"/>
    </source>
</evidence>
<dbReference type="Gene3D" id="3.20.20.70">
    <property type="entry name" value="Aldolase class I"/>
    <property type="match status" value="1"/>
</dbReference>
<proteinExistence type="predicted"/>
<dbReference type="GO" id="GO:0018580">
    <property type="term" value="F:nitronate monooxygenase activity"/>
    <property type="evidence" value="ECO:0007669"/>
    <property type="project" value="InterPro"/>
</dbReference>
<dbReference type="Pfam" id="PF03060">
    <property type="entry name" value="NMO"/>
    <property type="match status" value="1"/>
</dbReference>
<dbReference type="SUPFAM" id="SSF51412">
    <property type="entry name" value="Inosine monophosphate dehydrogenase (IMPDH)"/>
    <property type="match status" value="1"/>
</dbReference>
<dbReference type="CDD" id="cd04730">
    <property type="entry name" value="NPD_like"/>
    <property type="match status" value="1"/>
</dbReference>
<keyword evidence="3" id="KW-0560">Oxidoreductase</keyword>
<protein>
    <submittedName>
        <fullName evidence="4">Uncharacterized protein</fullName>
    </submittedName>
</protein>
<dbReference type="PANTHER" id="PTHR32332">
    <property type="entry name" value="2-NITROPROPANE DIOXYGENASE"/>
    <property type="match status" value="1"/>
</dbReference>
<dbReference type="EMBL" id="UINC01000954">
    <property type="protein sequence ID" value="SUZ65246.1"/>
    <property type="molecule type" value="Genomic_DNA"/>
</dbReference>
<dbReference type="PANTHER" id="PTHR32332:SF20">
    <property type="entry name" value="2-NITROPROPANE DIOXYGENASE-LIKE PROTEIN"/>
    <property type="match status" value="1"/>
</dbReference>
<evidence type="ECO:0000256" key="2">
    <source>
        <dbReference type="ARBA" id="ARBA00022643"/>
    </source>
</evidence>
<evidence type="ECO:0000256" key="1">
    <source>
        <dbReference type="ARBA" id="ARBA00022630"/>
    </source>
</evidence>
<gene>
    <name evidence="4" type="ORF">METZ01_LOCUS18100</name>
</gene>
<sequence length="307" mass="33408">MYPCSNPELVAAASDAGAIGVVQPLSLTYVHGHDFREGLRLIKSITDRPIGMNALIEASSKRYLNKNVEWIDIALEEGVRFFITSLGKPRWVVDRVSAVGGVVYHDITERKWALKALDSGVQGLIAVNRRAGGHAGPLAQAPLLEEVSDLGLPVVCAGGIGTPEQFVEALRLGYAGVQMGTRFIATTECRASTPYKQSILDAEEDDIVLTERLSGIPVAVINTPYVQRRGTKSGSLARWMLRGPTWMKHLMRTIYALKSTFELKRTSLDEQGTKDYWQAGCSVSGIDKILSAREVVKRCADALAAAP</sequence>
<evidence type="ECO:0000313" key="4">
    <source>
        <dbReference type="EMBL" id="SUZ65246.1"/>
    </source>
</evidence>
<reference evidence="4" key="1">
    <citation type="submission" date="2018-05" db="EMBL/GenBank/DDBJ databases">
        <authorList>
            <person name="Lanie J.A."/>
            <person name="Ng W.-L."/>
            <person name="Kazmierczak K.M."/>
            <person name="Andrzejewski T.M."/>
            <person name="Davidsen T.M."/>
            <person name="Wayne K.J."/>
            <person name="Tettelin H."/>
            <person name="Glass J.I."/>
            <person name="Rusch D."/>
            <person name="Podicherti R."/>
            <person name="Tsui H.-C.T."/>
            <person name="Winkler M.E."/>
        </authorList>
    </citation>
    <scope>NUCLEOTIDE SEQUENCE</scope>
</reference>
<keyword evidence="1" id="KW-0285">Flavoprotein</keyword>
<dbReference type="InterPro" id="IPR004136">
    <property type="entry name" value="NMO"/>
</dbReference>
<dbReference type="AlphaFoldDB" id="A0A381PE17"/>
<organism evidence="4">
    <name type="scientific">marine metagenome</name>
    <dbReference type="NCBI Taxonomy" id="408172"/>
    <lineage>
        <taxon>unclassified sequences</taxon>
        <taxon>metagenomes</taxon>
        <taxon>ecological metagenomes</taxon>
    </lineage>
</organism>
<name>A0A381PE17_9ZZZZ</name>
<keyword evidence="2" id="KW-0288">FMN</keyword>
<dbReference type="InterPro" id="IPR013785">
    <property type="entry name" value="Aldolase_TIM"/>
</dbReference>